<dbReference type="RefSeq" id="NP_510697.2">
    <property type="nucleotide sequence ID" value="NM_078296.5"/>
</dbReference>
<feature type="compositionally biased region" description="Polar residues" evidence="1">
    <location>
        <begin position="1"/>
        <end position="24"/>
    </location>
</feature>
<dbReference type="InParanoid" id="Q94192"/>
<dbReference type="HOGENOM" id="CLU_118742_0_0_1"/>
<evidence type="ECO:0000313" key="3">
    <source>
        <dbReference type="Proteomes" id="UP000001940"/>
    </source>
</evidence>
<proteinExistence type="predicted"/>
<dbReference type="KEGG" id="cel:CELE_F22H10.6"/>
<dbReference type="CTD" id="184876"/>
<reference evidence="2 3" key="1">
    <citation type="journal article" date="1998" name="Science">
        <title>Genome sequence of the nematode C. elegans: a platform for investigating biology.</title>
        <authorList>
            <consortium name="The C. elegans sequencing consortium"/>
            <person name="Sulson J.E."/>
            <person name="Waterston R."/>
        </authorList>
    </citation>
    <scope>NUCLEOTIDE SEQUENCE [LARGE SCALE GENOMIC DNA]</scope>
    <source>
        <strain evidence="2 3">Bristol N2</strain>
    </source>
</reference>
<gene>
    <name evidence="2" type="ORF">CELE_F22H10.6</name>
    <name evidence="2 4" type="ORF">F22H10.6</name>
</gene>
<dbReference type="Bgee" id="WBGene00017730">
    <property type="expression patterns" value="Expressed in adult organism and 2 other cell types or tissues"/>
</dbReference>
<evidence type="ECO:0000256" key="1">
    <source>
        <dbReference type="SAM" id="MobiDB-lite"/>
    </source>
</evidence>
<evidence type="ECO:0000313" key="4">
    <source>
        <dbReference type="WormBase" id="F22H10.6"/>
    </source>
</evidence>
<dbReference type="WormBase" id="F22H10.6">
    <property type="protein sequence ID" value="CE47116"/>
    <property type="gene ID" value="WBGene00017730"/>
</dbReference>
<dbReference type="AGR" id="WB:WBGene00017730"/>
<keyword evidence="3" id="KW-1185">Reference proteome</keyword>
<organism evidence="2 3">
    <name type="scientific">Caenorhabditis elegans</name>
    <dbReference type="NCBI Taxonomy" id="6239"/>
    <lineage>
        <taxon>Eukaryota</taxon>
        <taxon>Metazoa</taxon>
        <taxon>Ecdysozoa</taxon>
        <taxon>Nematoda</taxon>
        <taxon>Chromadorea</taxon>
        <taxon>Rhabditida</taxon>
        <taxon>Rhabditina</taxon>
        <taxon>Rhabditomorpha</taxon>
        <taxon>Rhabditoidea</taxon>
        <taxon>Rhabditidae</taxon>
        <taxon>Peloderinae</taxon>
        <taxon>Caenorhabditis</taxon>
    </lineage>
</organism>
<dbReference type="UCSC" id="F22H10.6">
    <property type="organism name" value="c. elegans"/>
</dbReference>
<name>Q94192_CAEEL</name>
<dbReference type="OrthoDB" id="5860207at2759"/>
<dbReference type="Proteomes" id="UP000001940">
    <property type="component" value="Chromosome X"/>
</dbReference>
<dbReference type="OMA" id="WVPAHEH"/>
<dbReference type="PaxDb" id="6239-F22H10.6"/>
<evidence type="ECO:0000313" key="2">
    <source>
        <dbReference type="EMBL" id="CCD69883.2"/>
    </source>
</evidence>
<dbReference type="EMBL" id="BX284606">
    <property type="protein sequence ID" value="CCD69883.2"/>
    <property type="molecule type" value="Genomic_DNA"/>
</dbReference>
<accession>Q94192</accession>
<sequence length="155" mass="17824">MSQNVKHNDSNNNSVNQTDNSSGYQECLKRKTGTAKEVPAKKAKEEIFAKPSPSKPAPSADTMGIETPMEPDYMRLPKGFNLGNLAREKFAGIVMADLYDRYEIQIYCRLFEHFSYFPIYKFEDDTWVPAHEHAFKEVIRFRTPPSVLMQLARRA</sequence>
<feature type="compositionally biased region" description="Basic and acidic residues" evidence="1">
    <location>
        <begin position="38"/>
        <end position="48"/>
    </location>
</feature>
<feature type="compositionally biased region" description="Low complexity" evidence="1">
    <location>
        <begin position="49"/>
        <end position="60"/>
    </location>
</feature>
<protein>
    <submittedName>
        <fullName evidence="2">HSF_DOMAIN domain-containing protein</fullName>
    </submittedName>
</protein>
<dbReference type="eggNOG" id="ENOG502TI2T">
    <property type="taxonomic scope" value="Eukaryota"/>
</dbReference>
<dbReference type="GeneID" id="184876"/>
<feature type="region of interest" description="Disordered" evidence="1">
    <location>
        <begin position="1"/>
        <end position="68"/>
    </location>
</feature>
<dbReference type="AlphaFoldDB" id="Q94192"/>
<dbReference type="FunCoup" id="Q94192">
    <property type="interactions" value="1465"/>
</dbReference>